<evidence type="ECO:0000256" key="7">
    <source>
        <dbReference type="SAM" id="MobiDB-lite"/>
    </source>
</evidence>
<dbReference type="GO" id="GO:0008061">
    <property type="term" value="F:chitin binding"/>
    <property type="evidence" value="ECO:0007669"/>
    <property type="project" value="UniProtKB-KW"/>
</dbReference>
<feature type="compositionally biased region" description="Low complexity" evidence="7">
    <location>
        <begin position="343"/>
        <end position="363"/>
    </location>
</feature>
<dbReference type="InterPro" id="IPR029070">
    <property type="entry name" value="Chitinase_insertion_sf"/>
</dbReference>
<dbReference type="Proteomes" id="UP000479190">
    <property type="component" value="Unassembled WGS sequence"/>
</dbReference>
<feature type="region of interest" description="Disordered" evidence="7">
    <location>
        <begin position="255"/>
        <end position="387"/>
    </location>
</feature>
<dbReference type="InterPro" id="IPR011583">
    <property type="entry name" value="Chitinase_II/V-like_cat"/>
</dbReference>
<dbReference type="SUPFAM" id="SSF54556">
    <property type="entry name" value="Chitinase insertion domain"/>
    <property type="match status" value="1"/>
</dbReference>
<evidence type="ECO:0000256" key="5">
    <source>
        <dbReference type="ARBA" id="ARBA00023295"/>
    </source>
</evidence>
<comment type="similarity">
    <text evidence="1">Belongs to the glycosyl hydrolase 18 family. Chitinase class II subfamily.</text>
</comment>
<feature type="region of interest" description="Disordered" evidence="7">
    <location>
        <begin position="21"/>
        <end position="65"/>
    </location>
</feature>
<dbReference type="InterPro" id="IPR002557">
    <property type="entry name" value="Chitin-bd_dom"/>
</dbReference>
<dbReference type="InterPro" id="IPR001223">
    <property type="entry name" value="Glyco_hydro18_cat"/>
</dbReference>
<dbReference type="Gene3D" id="3.10.50.10">
    <property type="match status" value="1"/>
</dbReference>
<dbReference type="GO" id="GO:0005975">
    <property type="term" value="P:carbohydrate metabolic process"/>
    <property type="evidence" value="ECO:0007669"/>
    <property type="project" value="InterPro"/>
</dbReference>
<feature type="compositionally biased region" description="Low complexity" evidence="7">
    <location>
        <begin position="284"/>
        <end position="309"/>
    </location>
</feature>
<keyword evidence="2" id="KW-0147">Chitin-binding</keyword>
<reference evidence="11 12" key="1">
    <citation type="submission" date="2020-02" db="EMBL/GenBank/DDBJ databases">
        <authorList>
            <person name="Ferguson B K."/>
        </authorList>
    </citation>
    <scope>NUCLEOTIDE SEQUENCE [LARGE SCALE GENOMIC DNA]</scope>
</reference>
<dbReference type="GO" id="GO:0004568">
    <property type="term" value="F:chitinase activity"/>
    <property type="evidence" value="ECO:0007669"/>
    <property type="project" value="UniProtKB-ARBA"/>
</dbReference>
<feature type="compositionally biased region" description="Polar residues" evidence="7">
    <location>
        <begin position="55"/>
        <end position="65"/>
    </location>
</feature>
<dbReference type="OrthoDB" id="7281605at2759"/>
<dbReference type="GO" id="GO:0006032">
    <property type="term" value="P:chitin catabolic process"/>
    <property type="evidence" value="ECO:0007669"/>
    <property type="project" value="TreeGrafter"/>
</dbReference>
<dbReference type="PANTHER" id="PTHR11177:SF317">
    <property type="entry name" value="CHITINASE 12-RELATED"/>
    <property type="match status" value="1"/>
</dbReference>
<dbReference type="Gene3D" id="2.170.140.10">
    <property type="entry name" value="Chitin binding domain"/>
    <property type="match status" value="1"/>
</dbReference>
<evidence type="ECO:0000313" key="11">
    <source>
        <dbReference type="EMBL" id="CAB0030490.1"/>
    </source>
</evidence>
<accession>A0A6H5I641</accession>
<keyword evidence="3 6" id="KW-0378">Hydrolase</keyword>
<dbReference type="GO" id="GO:0005576">
    <property type="term" value="C:extracellular region"/>
    <property type="evidence" value="ECO:0007669"/>
    <property type="project" value="InterPro"/>
</dbReference>
<evidence type="ECO:0008006" key="13">
    <source>
        <dbReference type="Google" id="ProtNLM"/>
    </source>
</evidence>
<keyword evidence="12" id="KW-1185">Reference proteome</keyword>
<feature type="compositionally biased region" description="Polar residues" evidence="7">
    <location>
        <begin position="314"/>
        <end position="336"/>
    </location>
</feature>
<keyword evidence="4" id="KW-1015">Disulfide bond</keyword>
<dbReference type="FunFam" id="3.10.50.10:FF:000001">
    <property type="entry name" value="Chitinase 3-like 1"/>
    <property type="match status" value="1"/>
</dbReference>
<dbReference type="PROSITE" id="PS50940">
    <property type="entry name" value="CHIT_BIND_II"/>
    <property type="match status" value="1"/>
</dbReference>
<proteinExistence type="inferred from homology"/>
<dbReference type="EMBL" id="CADCXV010000491">
    <property type="protein sequence ID" value="CAB0030490.1"/>
    <property type="molecule type" value="Genomic_DNA"/>
</dbReference>
<dbReference type="SMART" id="SM00636">
    <property type="entry name" value="Glyco_18"/>
    <property type="match status" value="2"/>
</dbReference>
<keyword evidence="5 6" id="KW-0326">Glycosidase</keyword>
<protein>
    <recommendedName>
        <fullName evidence="13">Chitinase</fullName>
    </recommendedName>
</protein>
<feature type="domain" description="Chitin-binding type-2" evidence="9">
    <location>
        <begin position="64"/>
        <end position="120"/>
    </location>
</feature>
<dbReference type="SMART" id="SM00494">
    <property type="entry name" value="ChtBD2"/>
    <property type="match status" value="2"/>
</dbReference>
<dbReference type="SUPFAM" id="SSF51445">
    <property type="entry name" value="(Trans)glycosidases"/>
    <property type="match status" value="2"/>
</dbReference>
<evidence type="ECO:0000256" key="8">
    <source>
        <dbReference type="SAM" id="SignalP"/>
    </source>
</evidence>
<dbReference type="PANTHER" id="PTHR11177">
    <property type="entry name" value="CHITINASE"/>
    <property type="match status" value="1"/>
</dbReference>
<name>A0A6H5I641_9HYME</name>
<feature type="domain" description="GH18" evidence="10">
    <location>
        <begin position="1"/>
        <end position="259"/>
    </location>
</feature>
<feature type="domain" description="GH18" evidence="10">
    <location>
        <begin position="426"/>
        <end position="630"/>
    </location>
</feature>
<evidence type="ECO:0000256" key="2">
    <source>
        <dbReference type="ARBA" id="ARBA00022669"/>
    </source>
</evidence>
<dbReference type="AlphaFoldDB" id="A0A6H5I641"/>
<evidence type="ECO:0000256" key="6">
    <source>
        <dbReference type="RuleBase" id="RU000489"/>
    </source>
</evidence>
<dbReference type="InterPro" id="IPR036508">
    <property type="entry name" value="Chitin-bd_dom_sf"/>
</dbReference>
<dbReference type="InterPro" id="IPR050314">
    <property type="entry name" value="Glycosyl_Hydrlase_18"/>
</dbReference>
<dbReference type="InterPro" id="IPR017853">
    <property type="entry name" value="GH"/>
</dbReference>
<dbReference type="Pfam" id="PF00704">
    <property type="entry name" value="Glyco_hydro_18"/>
    <property type="match status" value="2"/>
</dbReference>
<dbReference type="InterPro" id="IPR001579">
    <property type="entry name" value="Glyco_hydro_18_chit_AS"/>
</dbReference>
<feature type="signal peptide" evidence="8">
    <location>
        <begin position="1"/>
        <end position="17"/>
    </location>
</feature>
<dbReference type="PROSITE" id="PS51910">
    <property type="entry name" value="GH18_2"/>
    <property type="match status" value="2"/>
</dbReference>
<evidence type="ECO:0000313" key="12">
    <source>
        <dbReference type="Proteomes" id="UP000479190"/>
    </source>
</evidence>
<dbReference type="Gene3D" id="3.20.20.80">
    <property type="entry name" value="Glycosidases"/>
    <property type="match status" value="2"/>
</dbReference>
<feature type="chain" id="PRO_5026029746" description="Chitinase" evidence="8">
    <location>
        <begin position="18"/>
        <end position="630"/>
    </location>
</feature>
<evidence type="ECO:0000256" key="1">
    <source>
        <dbReference type="ARBA" id="ARBA00009121"/>
    </source>
</evidence>
<dbReference type="SUPFAM" id="SSF57625">
    <property type="entry name" value="Invertebrate chitin-binding proteins"/>
    <property type="match status" value="1"/>
</dbReference>
<evidence type="ECO:0000259" key="9">
    <source>
        <dbReference type="PROSITE" id="PS50940"/>
    </source>
</evidence>
<evidence type="ECO:0000259" key="10">
    <source>
        <dbReference type="PROSITE" id="PS51910"/>
    </source>
</evidence>
<evidence type="ECO:0000256" key="4">
    <source>
        <dbReference type="ARBA" id="ARBA00023157"/>
    </source>
</evidence>
<dbReference type="PROSITE" id="PS01095">
    <property type="entry name" value="GH18_1"/>
    <property type="match status" value="1"/>
</dbReference>
<organism evidence="11 12">
    <name type="scientific">Trichogramma brassicae</name>
    <dbReference type="NCBI Taxonomy" id="86971"/>
    <lineage>
        <taxon>Eukaryota</taxon>
        <taxon>Metazoa</taxon>
        <taxon>Ecdysozoa</taxon>
        <taxon>Arthropoda</taxon>
        <taxon>Hexapoda</taxon>
        <taxon>Insecta</taxon>
        <taxon>Pterygota</taxon>
        <taxon>Neoptera</taxon>
        <taxon>Endopterygota</taxon>
        <taxon>Hymenoptera</taxon>
        <taxon>Apocrita</taxon>
        <taxon>Proctotrupomorpha</taxon>
        <taxon>Chalcidoidea</taxon>
        <taxon>Trichogrammatidae</taxon>
        <taxon>Trichogramma</taxon>
    </lineage>
</organism>
<evidence type="ECO:0000256" key="3">
    <source>
        <dbReference type="ARBA" id="ARBA00022801"/>
    </source>
</evidence>
<keyword evidence="8" id="KW-0732">Signal</keyword>
<gene>
    <name evidence="11" type="ORF">TBRA_LOCUS2489</name>
</gene>
<sequence>MKIAVIFFIGLVAFASAQNEGEPDQYLPEPNEIDQSEPVENQGNGMSEVEDVMPKNSNNRGGSSEYCTESKLYRNPENCGTFYNCGVRHVPYLMECPAGLYFNEELKVCDWPQNDGSVRHWLNSGAPAEKLILGVPFYGRAFTTNGQSKGVGTPGQGQGRPGPISQTAGILNYNEICSNIKNDNWEEFFEEQQKVPYAVKGNQWVGYDNARSINEKVNYAQKNGLGGMMVWAMNQDDIQGVCGEKNILLKAVNNIRGPASSGGRVPPVKSPRTGKNIRPTPGGNQYPPNTRPNNNNNNGLRPNYNPGNPWLRPKQNNGGIQNPSAPINGVRPNQGNPWLPSKPNNGGYNPNNGARPNYNPGNPWLSSNQNNGAFKRKPAQNNGNRQSSNVCVQEGLVRDPASCSNYYQCVSNGSGFTPYRQSCAPEKVVCYYGDWSATQLPPQNIDPNLCTHIIYSFVAPDGNGGVSAPNKNMLDQLSSLKNKNPNLKIMVAVGGASTSGSFPPSVSSPDVLQRFVENLYNLVKQYGLDGIDLDWEYPSQAEKENFSQLTRKLKERLSQDNLLLSAAVYSVNLDHGRGYDIPEISKNLDFINLMTYDLRGAWAHATEINAPLYDGSSEITVVCIMFVSVE</sequence>